<sequence length="454" mass="53544">MRENDYILNLKASIPPQIEGLRYLKTITIGIPYVRMKLNITTRREYHLPLAHEVVLRLIEEKWTDYDEIREVLGVDKDYFDRILLELGVADYITHMGRVISLSDAGRKVLLELKSIRIEPDYMDNVYFNMLTGEIVKDENTYRSKLRNKSKCTVYLNNIEDLSGHFLANKEHEIRELYNIRVRESRDRFMGNDTVGADELYRVITIEDYDRVYDQLPAHVYYSQDTDNIAFELISDDNKDLYYTCLREQMKSHPRSFYEIYDTREYHQRKKSAFFKWYPEEEYAIETLEDKRSAFVTHLQSSSIDMDQICSSYFTDRLLLYQEYQDILRSLTQKKPREVVIITDNLYMLEKSEYSLLALIEAISKNSMIFIGHGVKSQPVVSKIKGKSVATKEFSDIRGTRIIVDNEYMLTIHLEPFPVKSEYLLQEVGILTYDKAHIDLIRALFSDLVSAKDK</sequence>
<gene>
    <name evidence="1" type="ORF">ACFQ03_17485</name>
</gene>
<reference evidence="2" key="1">
    <citation type="journal article" date="2019" name="Int. J. Syst. Evol. Microbiol.">
        <title>The Global Catalogue of Microorganisms (GCM) 10K type strain sequencing project: providing services to taxonomists for standard genome sequencing and annotation.</title>
        <authorList>
            <consortium name="The Broad Institute Genomics Platform"/>
            <consortium name="The Broad Institute Genome Sequencing Center for Infectious Disease"/>
            <person name="Wu L."/>
            <person name="Ma J."/>
        </authorList>
    </citation>
    <scope>NUCLEOTIDE SEQUENCE [LARGE SCALE GENOMIC DNA]</scope>
    <source>
        <strain evidence="2">CCUG 57263</strain>
    </source>
</reference>
<dbReference type="RefSeq" id="WP_379289750.1">
    <property type="nucleotide sequence ID" value="NZ_JBHTIU010000067.1"/>
</dbReference>
<name>A0ABW3DFU0_9BACL</name>
<dbReference type="EMBL" id="JBHTIU010000067">
    <property type="protein sequence ID" value="MFD0870935.1"/>
    <property type="molecule type" value="Genomic_DNA"/>
</dbReference>
<comment type="caution">
    <text evidence="1">The sequence shown here is derived from an EMBL/GenBank/DDBJ whole genome shotgun (WGS) entry which is preliminary data.</text>
</comment>
<organism evidence="1 2">
    <name type="scientific">Paenibacillus residui</name>
    <dbReference type="NCBI Taxonomy" id="629724"/>
    <lineage>
        <taxon>Bacteria</taxon>
        <taxon>Bacillati</taxon>
        <taxon>Bacillota</taxon>
        <taxon>Bacilli</taxon>
        <taxon>Bacillales</taxon>
        <taxon>Paenibacillaceae</taxon>
        <taxon>Paenibacillus</taxon>
    </lineage>
</organism>
<keyword evidence="2" id="KW-1185">Reference proteome</keyword>
<dbReference type="Proteomes" id="UP001597120">
    <property type="component" value="Unassembled WGS sequence"/>
</dbReference>
<accession>A0ABW3DFU0</accession>
<protein>
    <submittedName>
        <fullName evidence="1">Uncharacterized protein</fullName>
    </submittedName>
</protein>
<evidence type="ECO:0000313" key="1">
    <source>
        <dbReference type="EMBL" id="MFD0870935.1"/>
    </source>
</evidence>
<evidence type="ECO:0000313" key="2">
    <source>
        <dbReference type="Proteomes" id="UP001597120"/>
    </source>
</evidence>
<proteinExistence type="predicted"/>